<name>A0A0B1P479_UNCNE</name>
<dbReference type="HOGENOM" id="CLU_1442078_0_0_1"/>
<organism evidence="2 3">
    <name type="scientific">Uncinula necator</name>
    <name type="common">Grape powdery mildew</name>
    <dbReference type="NCBI Taxonomy" id="52586"/>
    <lineage>
        <taxon>Eukaryota</taxon>
        <taxon>Fungi</taxon>
        <taxon>Dikarya</taxon>
        <taxon>Ascomycota</taxon>
        <taxon>Pezizomycotina</taxon>
        <taxon>Leotiomycetes</taxon>
        <taxon>Erysiphales</taxon>
        <taxon>Erysiphaceae</taxon>
        <taxon>Erysiphe</taxon>
    </lineage>
</organism>
<gene>
    <name evidence="2" type="ORF">EV44_g3395</name>
</gene>
<feature type="region of interest" description="Disordered" evidence="1">
    <location>
        <begin position="125"/>
        <end position="188"/>
    </location>
</feature>
<dbReference type="EMBL" id="JNVN01002871">
    <property type="protein sequence ID" value="KHJ31469.1"/>
    <property type="molecule type" value="Genomic_DNA"/>
</dbReference>
<evidence type="ECO:0000313" key="2">
    <source>
        <dbReference type="EMBL" id="KHJ31469.1"/>
    </source>
</evidence>
<feature type="compositionally biased region" description="Polar residues" evidence="1">
    <location>
        <begin position="159"/>
        <end position="188"/>
    </location>
</feature>
<dbReference type="Proteomes" id="UP000030854">
    <property type="component" value="Unassembled WGS sequence"/>
</dbReference>
<evidence type="ECO:0000256" key="1">
    <source>
        <dbReference type="SAM" id="MobiDB-lite"/>
    </source>
</evidence>
<comment type="caution">
    <text evidence="2">The sequence shown here is derived from an EMBL/GenBank/DDBJ whole genome shotgun (WGS) entry which is preliminary data.</text>
</comment>
<feature type="compositionally biased region" description="Basic and acidic residues" evidence="1">
    <location>
        <begin position="133"/>
        <end position="148"/>
    </location>
</feature>
<keyword evidence="3" id="KW-1185">Reference proteome</keyword>
<reference evidence="2 3" key="1">
    <citation type="journal article" date="2014" name="BMC Genomics">
        <title>Adaptive genomic structural variation in the grape powdery mildew pathogen, Erysiphe necator.</title>
        <authorList>
            <person name="Jones L."/>
            <person name="Riaz S."/>
            <person name="Morales-Cruz A."/>
            <person name="Amrine K.C."/>
            <person name="McGuire B."/>
            <person name="Gubler W.D."/>
            <person name="Walker M.A."/>
            <person name="Cantu D."/>
        </authorList>
    </citation>
    <scope>NUCLEOTIDE SEQUENCE [LARGE SCALE GENOMIC DNA]</scope>
    <source>
        <strain evidence="3">c</strain>
    </source>
</reference>
<protein>
    <submittedName>
        <fullName evidence="2">Uncharacterized protein</fullName>
    </submittedName>
</protein>
<proteinExistence type="predicted"/>
<evidence type="ECO:0000313" key="3">
    <source>
        <dbReference type="Proteomes" id="UP000030854"/>
    </source>
</evidence>
<dbReference type="AlphaFoldDB" id="A0A0B1P479"/>
<sequence length="188" mass="21319">MVRMNNLQLESYMKGSVEDFEMKTVQLCKMLEESEKGSKEIKDSVKSNQDNLDSFKKVQIDQTKASQKIAENITESLLSLSRQFEASKQKSKKSEVKQLKAEKRLNLRLEIMQTSLSKQILEALSSNSNTSERTARELVRTSHDESRFRRSSLPPSKHGGSSSTNTSLQLADPQRSNLSILSPNHRTN</sequence>
<accession>A0A0B1P479</accession>